<keyword evidence="1" id="KW-1133">Transmembrane helix</keyword>
<protein>
    <submittedName>
        <fullName evidence="2">Uncharacterized protein</fullName>
    </submittedName>
</protein>
<keyword evidence="1" id="KW-0812">Transmembrane</keyword>
<dbReference type="OrthoDB" id="7031109at2"/>
<accession>A0A166QN42</accession>
<sequence length="112" mass="12471">MSQPTATPKIYKAGYGLLALIGLGFVLYLPTVIDDVKTYRAVASDQHGCCGFVSESPFERPVTYLMVDAWTTPSWSENAAKTERWLTSDGKVGGETKFWRLLQREPITNVQP</sequence>
<dbReference type="RefSeq" id="WP_063340613.1">
    <property type="nucleotide sequence ID" value="NZ_LUKJ01000002.1"/>
</dbReference>
<dbReference type="AlphaFoldDB" id="A0A166QN42"/>
<dbReference type="Proteomes" id="UP000076489">
    <property type="component" value="Unassembled WGS sequence"/>
</dbReference>
<name>A0A166QN42_PSEFL</name>
<reference evidence="2 3" key="2">
    <citation type="journal article" date="2018" name="Nature">
        <title>Mutant phenotypes for thousands of bacterial genes of unknown function.</title>
        <authorList>
            <person name="Price M.N."/>
            <person name="Wetmore K.M."/>
            <person name="Waters R.J."/>
            <person name="Callaghan M."/>
            <person name="Ray J."/>
            <person name="Liu H."/>
            <person name="Kuehl J.V."/>
            <person name="Melnyk R.A."/>
            <person name="Lamson J.S."/>
            <person name="Suh Y."/>
            <person name="Carlson H.K."/>
            <person name="Esquivel Z."/>
            <person name="Sadeeshkumar H."/>
            <person name="Chakraborty R."/>
            <person name="Zane G.M."/>
            <person name="Rubin B.E."/>
            <person name="Wall J.D."/>
            <person name="Visel A."/>
            <person name="Bristow J."/>
            <person name="Blow M.J."/>
            <person name="Arkin A.P."/>
            <person name="Deutschbauer A.M."/>
        </authorList>
    </citation>
    <scope>NUCLEOTIDE SEQUENCE [LARGE SCALE GENOMIC DNA]</scope>
    <source>
        <strain evidence="2 3">FW300-N1B4</strain>
    </source>
</reference>
<keyword evidence="1" id="KW-0472">Membrane</keyword>
<evidence type="ECO:0000256" key="1">
    <source>
        <dbReference type="SAM" id="Phobius"/>
    </source>
</evidence>
<organism evidence="2 3">
    <name type="scientific">Pseudomonas fluorescens</name>
    <dbReference type="NCBI Taxonomy" id="294"/>
    <lineage>
        <taxon>Bacteria</taxon>
        <taxon>Pseudomonadati</taxon>
        <taxon>Pseudomonadota</taxon>
        <taxon>Gammaproteobacteria</taxon>
        <taxon>Pseudomonadales</taxon>
        <taxon>Pseudomonadaceae</taxon>
        <taxon>Pseudomonas</taxon>
    </lineage>
</organism>
<proteinExistence type="predicted"/>
<dbReference type="EMBL" id="LUKJ01000002">
    <property type="protein sequence ID" value="KZN20565.1"/>
    <property type="molecule type" value="Genomic_DNA"/>
</dbReference>
<reference evidence="3" key="1">
    <citation type="submission" date="2016-03" db="EMBL/GenBank/DDBJ databases">
        <authorList>
            <person name="Ray J."/>
            <person name="Price M."/>
            <person name="Deutschbauer A."/>
        </authorList>
    </citation>
    <scope>NUCLEOTIDE SEQUENCE [LARGE SCALE GENOMIC DNA]</scope>
    <source>
        <strain evidence="3">FW300-N1B4</strain>
    </source>
</reference>
<evidence type="ECO:0000313" key="2">
    <source>
        <dbReference type="EMBL" id="KZN20565.1"/>
    </source>
</evidence>
<gene>
    <name evidence="2" type="ORF">A1D17_03220</name>
</gene>
<comment type="caution">
    <text evidence="2">The sequence shown here is derived from an EMBL/GenBank/DDBJ whole genome shotgun (WGS) entry which is preliminary data.</text>
</comment>
<feature type="transmembrane region" description="Helical" evidence="1">
    <location>
        <begin position="12"/>
        <end position="30"/>
    </location>
</feature>
<evidence type="ECO:0000313" key="3">
    <source>
        <dbReference type="Proteomes" id="UP000076489"/>
    </source>
</evidence>